<dbReference type="InterPro" id="IPR051182">
    <property type="entry name" value="Euk_NMN_adenylyltrnsfrase"/>
</dbReference>
<name>A0A914DCQ1_9BILA</name>
<feature type="domain" description="Cytidyltransferase-like" evidence="9">
    <location>
        <begin position="28"/>
        <end position="221"/>
    </location>
</feature>
<dbReference type="InterPro" id="IPR014729">
    <property type="entry name" value="Rossmann-like_a/b/a_fold"/>
</dbReference>
<evidence type="ECO:0000256" key="1">
    <source>
        <dbReference type="ARBA" id="ARBA00004790"/>
    </source>
</evidence>
<dbReference type="Gene3D" id="3.40.50.620">
    <property type="entry name" value="HUPs"/>
    <property type="match status" value="1"/>
</dbReference>
<dbReference type="Proteomes" id="UP000887540">
    <property type="component" value="Unplaced"/>
</dbReference>
<evidence type="ECO:0000256" key="7">
    <source>
        <dbReference type="ARBA" id="ARBA00023027"/>
    </source>
</evidence>
<dbReference type="GO" id="GO:0004515">
    <property type="term" value="F:nicotinate-nucleotide adenylyltransferase activity"/>
    <property type="evidence" value="ECO:0007669"/>
    <property type="project" value="TreeGrafter"/>
</dbReference>
<comment type="pathway">
    <text evidence="1">Cofactor biosynthesis; NAD(+) biosynthesis.</text>
</comment>
<proteinExistence type="predicted"/>
<dbReference type="SUPFAM" id="SSF52374">
    <property type="entry name" value="Nucleotidylyl transferase"/>
    <property type="match status" value="1"/>
</dbReference>
<dbReference type="GO" id="GO:0009435">
    <property type="term" value="P:NAD+ biosynthetic process"/>
    <property type="evidence" value="ECO:0007669"/>
    <property type="project" value="InterPro"/>
</dbReference>
<evidence type="ECO:0000256" key="8">
    <source>
        <dbReference type="SAM" id="MobiDB-lite"/>
    </source>
</evidence>
<keyword evidence="6" id="KW-0067">ATP-binding</keyword>
<evidence type="ECO:0000256" key="4">
    <source>
        <dbReference type="ARBA" id="ARBA00022695"/>
    </source>
</evidence>
<keyword evidence="7" id="KW-0520">NAD</keyword>
<dbReference type="PANTHER" id="PTHR12039:SF0">
    <property type="entry name" value="NICOTINAMIDE-NUCLEOTIDE ADENYLYLTRANSFERASE"/>
    <property type="match status" value="1"/>
</dbReference>
<evidence type="ECO:0000259" key="9">
    <source>
        <dbReference type="Pfam" id="PF01467"/>
    </source>
</evidence>
<accession>A0A914DCQ1</accession>
<organism evidence="10 11">
    <name type="scientific">Acrobeloides nanus</name>
    <dbReference type="NCBI Taxonomy" id="290746"/>
    <lineage>
        <taxon>Eukaryota</taxon>
        <taxon>Metazoa</taxon>
        <taxon>Ecdysozoa</taxon>
        <taxon>Nematoda</taxon>
        <taxon>Chromadorea</taxon>
        <taxon>Rhabditida</taxon>
        <taxon>Tylenchina</taxon>
        <taxon>Cephalobomorpha</taxon>
        <taxon>Cephaloboidea</taxon>
        <taxon>Cephalobidae</taxon>
        <taxon>Acrobeloides</taxon>
    </lineage>
</organism>
<evidence type="ECO:0000256" key="2">
    <source>
        <dbReference type="ARBA" id="ARBA00022642"/>
    </source>
</evidence>
<evidence type="ECO:0000256" key="3">
    <source>
        <dbReference type="ARBA" id="ARBA00022679"/>
    </source>
</evidence>
<dbReference type="InterPro" id="IPR004821">
    <property type="entry name" value="Cyt_trans-like"/>
</dbReference>
<reference evidence="11" key="1">
    <citation type="submission" date="2022-11" db="UniProtKB">
        <authorList>
            <consortium name="WormBaseParasite"/>
        </authorList>
    </citation>
    <scope>IDENTIFICATION</scope>
</reference>
<feature type="compositionally biased region" description="Basic and acidic residues" evidence="8">
    <location>
        <begin position="262"/>
        <end position="275"/>
    </location>
</feature>
<sequence>MVNDDPSSSTTDNIPISATLYGKKIVLLACGSFNPPTFSHLRMFERAKDFLEHDLGLSVFEGIISPASDAARTPNLIPAYHRMKMVELAINKSCWIRTDSWECTQSIRTSVLQVLKHFQEVLSLKCDSNISDQIHVMLLCGSDVLEAFGSSLTFLSGNNFSWNMKDLEEILRDFGMISIARPNTNPTKSIYMLDLLRKYQKNIYVIEDETFPTCLNSTKIRTALRRGESIRYCINDDVVDYIEKHGLYQPLKKELKSGQFRECQKQKPELDKPMEELSQPQQIKSTTNGTPPRPNHLPQLQTNLQVPASPPRTRVFLSKDQALAKPPLPTRILSQRAISTERIKIEQSTTPRILSRQISENENFEDDELTTKSEIEPPKPSLHFKLGSMPNNLDSPNYENVTLDEILEASAKWAEYLRNQTRQKEGIITIKPQEVQDLPVMTQSLTMEIQKSYPELCDLYCGRSLTCFSPTTASTTSTILKSEKSPSYTTTTTSESIPPENINPSQIPYYPYYTGSFFHYGTAPNTPKQSSSPRKSIRFGSVTTKSAEDLSYLETTQGMQISDQLKKQISDKSLSSSTISLTFRQYRLTATPETTV</sequence>
<keyword evidence="4" id="KW-0548">Nucleotidyltransferase</keyword>
<feature type="compositionally biased region" description="Polar residues" evidence="8">
    <location>
        <begin position="278"/>
        <end position="290"/>
    </location>
</feature>
<protein>
    <submittedName>
        <fullName evidence="11">Nicotinamide-nucleotide adenylyltransferase</fullName>
    </submittedName>
</protein>
<feature type="region of interest" description="Disordered" evidence="8">
    <location>
        <begin position="260"/>
        <end position="295"/>
    </location>
</feature>
<dbReference type="GO" id="GO:0005524">
    <property type="term" value="F:ATP binding"/>
    <property type="evidence" value="ECO:0007669"/>
    <property type="project" value="UniProtKB-KW"/>
</dbReference>
<evidence type="ECO:0000313" key="11">
    <source>
        <dbReference type="WBParaSite" id="ACRNAN_scaffold22.g27125.t1"/>
    </source>
</evidence>
<keyword evidence="3" id="KW-0808">Transferase</keyword>
<dbReference type="NCBIfam" id="TIGR00482">
    <property type="entry name" value="nicotinate (nicotinamide) nucleotide adenylyltransferase"/>
    <property type="match status" value="1"/>
</dbReference>
<dbReference type="Pfam" id="PF01467">
    <property type="entry name" value="CTP_transf_like"/>
    <property type="match status" value="1"/>
</dbReference>
<evidence type="ECO:0000256" key="6">
    <source>
        <dbReference type="ARBA" id="ARBA00022840"/>
    </source>
</evidence>
<dbReference type="WBParaSite" id="ACRNAN_scaffold22.g27125.t1">
    <property type="protein sequence ID" value="ACRNAN_scaffold22.g27125.t1"/>
    <property type="gene ID" value="ACRNAN_scaffold22.g27125"/>
</dbReference>
<keyword evidence="5" id="KW-0547">Nucleotide-binding</keyword>
<evidence type="ECO:0000256" key="5">
    <source>
        <dbReference type="ARBA" id="ARBA00022741"/>
    </source>
</evidence>
<keyword evidence="2" id="KW-0662">Pyridine nucleotide biosynthesis</keyword>
<evidence type="ECO:0000313" key="10">
    <source>
        <dbReference type="Proteomes" id="UP000887540"/>
    </source>
</evidence>
<dbReference type="AlphaFoldDB" id="A0A914DCQ1"/>
<keyword evidence="10" id="KW-1185">Reference proteome</keyword>
<dbReference type="PANTHER" id="PTHR12039">
    <property type="entry name" value="NICOTINAMIDE MONONUCLEOTIDE ADENYLYLTRANSFERASE"/>
    <property type="match status" value="1"/>
</dbReference>
<dbReference type="GO" id="GO:0000309">
    <property type="term" value="F:nicotinamide-nucleotide adenylyltransferase activity"/>
    <property type="evidence" value="ECO:0007669"/>
    <property type="project" value="TreeGrafter"/>
</dbReference>
<dbReference type="InterPro" id="IPR005248">
    <property type="entry name" value="NadD/NMNAT"/>
</dbReference>